<reference evidence="1" key="1">
    <citation type="submission" date="2023-03" db="EMBL/GenBank/DDBJ databases">
        <title>Andean soil-derived lignocellulolytic bacterial consortium as a source of novel taxa and putative plastic-active enzymes.</title>
        <authorList>
            <person name="Diaz-Garcia L."/>
            <person name="Chuvochina M."/>
            <person name="Feuerriegel G."/>
            <person name="Bunk B."/>
            <person name="Sproer C."/>
            <person name="Streit W.R."/>
            <person name="Rodriguez L.M."/>
            <person name="Overmann J."/>
            <person name="Jimenez D.J."/>
        </authorList>
    </citation>
    <scope>NUCLEOTIDE SEQUENCE</scope>
    <source>
        <strain evidence="1">MAG 3858</strain>
    </source>
</reference>
<dbReference type="AlphaFoldDB" id="A0AAJ6B646"/>
<accession>A0AAJ6B646</accession>
<dbReference type="Proteomes" id="UP001214530">
    <property type="component" value="Chromosome"/>
</dbReference>
<evidence type="ECO:0000313" key="2">
    <source>
        <dbReference type="Proteomes" id="UP001214530"/>
    </source>
</evidence>
<protein>
    <submittedName>
        <fullName evidence="1">Uncharacterized protein</fullName>
    </submittedName>
</protein>
<dbReference type="EMBL" id="CP119313">
    <property type="protein sequence ID" value="WEK18166.1"/>
    <property type="molecule type" value="Genomic_DNA"/>
</dbReference>
<organism evidence="1 2">
    <name type="scientific">Candidatus Pedobacter colombiensis</name>
    <dbReference type="NCBI Taxonomy" id="3121371"/>
    <lineage>
        <taxon>Bacteria</taxon>
        <taxon>Pseudomonadati</taxon>
        <taxon>Bacteroidota</taxon>
        <taxon>Sphingobacteriia</taxon>
        <taxon>Sphingobacteriales</taxon>
        <taxon>Sphingobacteriaceae</taxon>
        <taxon>Pedobacter</taxon>
    </lineage>
</organism>
<name>A0AAJ6B646_9SPHI</name>
<sequence>MRYSFNINRLTDLLLAKMFHKPLHLIWLKTALSPLSTTYAAFMSYRSNKLAVATINSSVNRLTKALNDRFEVTDIYLVHQLDYVDGAYEYLSTDTHYEEFDYLSGEFNNQQDYDFFSNEYVPDVDFVVRVPVALSLKVNEIKAFILKYTMAGRRFTIELY</sequence>
<proteinExistence type="predicted"/>
<evidence type="ECO:0000313" key="1">
    <source>
        <dbReference type="EMBL" id="WEK18166.1"/>
    </source>
</evidence>
<gene>
    <name evidence="1" type="ORF">P0Y49_15350</name>
</gene>